<name>A8YCL4_MICA7</name>
<sequence length="84" mass="9463">MVILKVIHPIFLICQLFVELLLILNPLSNAQKTGFSEKPVFYSCTHAKRGINNQSLITRFSITSDFITKSPPGRILLANITITY</sequence>
<protein>
    <submittedName>
        <fullName evidence="1">Similarity</fullName>
    </submittedName>
</protein>
<accession>A8YCL4</accession>
<organism evidence="1">
    <name type="scientific">Microcystis aeruginosa (strain PCC 7806)</name>
    <dbReference type="NCBI Taxonomy" id="267872"/>
    <lineage>
        <taxon>Bacteria</taxon>
        <taxon>Bacillati</taxon>
        <taxon>Cyanobacteriota</taxon>
        <taxon>Cyanophyceae</taxon>
        <taxon>Oscillatoriophycideae</taxon>
        <taxon>Chroococcales</taxon>
        <taxon>Microcystaceae</taxon>
        <taxon>Microcystis</taxon>
    </lineage>
</organism>
<reference evidence="1" key="1">
    <citation type="submission" date="2007-08" db="EMBL/GenBank/DDBJ databases">
        <authorList>
            <person name="Frangeul L."/>
        </authorList>
    </citation>
    <scope>NUCLEOTIDE SEQUENCE</scope>
    <source>
        <strain evidence="1">PCC 7806</strain>
    </source>
</reference>
<dbReference type="AlphaFoldDB" id="A8YCL4"/>
<dbReference type="EMBL" id="AM778915">
    <property type="protein sequence ID" value="CAO86723.1"/>
    <property type="molecule type" value="Genomic_DNA"/>
</dbReference>
<gene>
    <name evidence="1" type="ORF">IPF_6401</name>
</gene>
<proteinExistence type="predicted"/>
<evidence type="ECO:0000313" key="1">
    <source>
        <dbReference type="EMBL" id="CAO86723.1"/>
    </source>
</evidence>